<protein>
    <submittedName>
        <fullName evidence="1">12059_t:CDS:1</fullName>
    </submittedName>
</protein>
<dbReference type="Proteomes" id="UP000789525">
    <property type="component" value="Unassembled WGS sequence"/>
</dbReference>
<evidence type="ECO:0000313" key="1">
    <source>
        <dbReference type="EMBL" id="CAG8735465.1"/>
    </source>
</evidence>
<dbReference type="EMBL" id="CAJVPT010045046">
    <property type="protein sequence ID" value="CAG8735465.1"/>
    <property type="molecule type" value="Genomic_DNA"/>
</dbReference>
<proteinExistence type="predicted"/>
<name>A0ACA9Q327_9GLOM</name>
<comment type="caution">
    <text evidence="1">The sequence shown here is derived from an EMBL/GenBank/DDBJ whole genome shotgun (WGS) entry which is preliminary data.</text>
</comment>
<evidence type="ECO:0000313" key="2">
    <source>
        <dbReference type="Proteomes" id="UP000789525"/>
    </source>
</evidence>
<gene>
    <name evidence="1" type="ORF">ACOLOM_LOCUS11886</name>
</gene>
<organism evidence="1 2">
    <name type="scientific">Acaulospora colombiana</name>
    <dbReference type="NCBI Taxonomy" id="27376"/>
    <lineage>
        <taxon>Eukaryota</taxon>
        <taxon>Fungi</taxon>
        <taxon>Fungi incertae sedis</taxon>
        <taxon>Mucoromycota</taxon>
        <taxon>Glomeromycotina</taxon>
        <taxon>Glomeromycetes</taxon>
        <taxon>Diversisporales</taxon>
        <taxon>Acaulosporaceae</taxon>
        <taxon>Acaulospora</taxon>
    </lineage>
</organism>
<sequence length="52" mass="6038">MDFLSALFERLSFTQQTVDAPANGEAEDECEEYIEEEEVIMEGGFDEQKRPY</sequence>
<feature type="non-terminal residue" evidence="1">
    <location>
        <position position="52"/>
    </location>
</feature>
<keyword evidence="2" id="KW-1185">Reference proteome</keyword>
<accession>A0ACA9Q327</accession>
<reference evidence="1" key="1">
    <citation type="submission" date="2021-06" db="EMBL/GenBank/DDBJ databases">
        <authorList>
            <person name="Kallberg Y."/>
            <person name="Tangrot J."/>
            <person name="Rosling A."/>
        </authorList>
    </citation>
    <scope>NUCLEOTIDE SEQUENCE</scope>
    <source>
        <strain evidence="1">CL356</strain>
    </source>
</reference>